<organism evidence="1 2">
    <name type="scientific">Ambispora leptoticha</name>
    <dbReference type="NCBI Taxonomy" id="144679"/>
    <lineage>
        <taxon>Eukaryota</taxon>
        <taxon>Fungi</taxon>
        <taxon>Fungi incertae sedis</taxon>
        <taxon>Mucoromycota</taxon>
        <taxon>Glomeromycotina</taxon>
        <taxon>Glomeromycetes</taxon>
        <taxon>Archaeosporales</taxon>
        <taxon>Ambisporaceae</taxon>
        <taxon>Ambispora</taxon>
    </lineage>
</organism>
<evidence type="ECO:0000313" key="1">
    <source>
        <dbReference type="EMBL" id="CAG8714697.1"/>
    </source>
</evidence>
<comment type="caution">
    <text evidence="1">The sequence shown here is derived from an EMBL/GenBank/DDBJ whole genome shotgun (WGS) entry which is preliminary data.</text>
</comment>
<name>A0A9N9N9F8_9GLOM</name>
<dbReference type="InterPro" id="IPR032675">
    <property type="entry name" value="LRR_dom_sf"/>
</dbReference>
<gene>
    <name evidence="1" type="ORF">ALEPTO_LOCUS12027</name>
</gene>
<dbReference type="Proteomes" id="UP000789508">
    <property type="component" value="Unassembled WGS sequence"/>
</dbReference>
<accession>A0A9N9N9F8</accession>
<reference evidence="1" key="1">
    <citation type="submission" date="2021-06" db="EMBL/GenBank/DDBJ databases">
        <authorList>
            <person name="Kallberg Y."/>
            <person name="Tangrot J."/>
            <person name="Rosling A."/>
        </authorList>
    </citation>
    <scope>NUCLEOTIDE SEQUENCE</scope>
    <source>
        <strain evidence="1">FL130A</strain>
    </source>
</reference>
<dbReference type="EMBL" id="CAJVPS010023854">
    <property type="protein sequence ID" value="CAG8714697.1"/>
    <property type="molecule type" value="Genomic_DNA"/>
</dbReference>
<evidence type="ECO:0000313" key="2">
    <source>
        <dbReference type="Proteomes" id="UP000789508"/>
    </source>
</evidence>
<sequence>SDKVLTHMSATYERRKNWMVTYPVLEEPEIAELVKSVKFLQIGGWGKKARFFETLANNCRNLQVLKISIVHAPTDSHRTSEITCNNLASLIRNQRHITEFELADCLSHIDPVMEALSYHSSTLTTLSFQKCTFSGCRKWDGFSNCTDIKSFAVAECFLDNDDKTIFDAFPFVKNVETNSDGFIFIST</sequence>
<proteinExistence type="predicted"/>
<feature type="non-terminal residue" evidence="1">
    <location>
        <position position="187"/>
    </location>
</feature>
<keyword evidence="2" id="KW-1185">Reference proteome</keyword>
<dbReference type="Gene3D" id="3.80.10.10">
    <property type="entry name" value="Ribonuclease Inhibitor"/>
    <property type="match status" value="1"/>
</dbReference>
<dbReference type="AlphaFoldDB" id="A0A9N9N9F8"/>
<dbReference type="SUPFAM" id="SSF52047">
    <property type="entry name" value="RNI-like"/>
    <property type="match status" value="1"/>
</dbReference>
<protein>
    <submittedName>
        <fullName evidence="1">11223_t:CDS:1</fullName>
    </submittedName>
</protein>